<dbReference type="AlphaFoldDB" id="A0A3Q8I3N9"/>
<dbReference type="EMBL" id="MH908887">
    <property type="protein sequence ID" value="AYM52886.1"/>
    <property type="molecule type" value="Genomic_DNA"/>
</dbReference>
<reference evidence="2" key="1">
    <citation type="journal article" date="2018" name="J. Ind. Microbiol. Biotechnol.">
        <title>Genome mining reveals uncommon alkylpyrones as type III PKS products from myxobacteria.</title>
        <authorList>
            <person name="Hug J.J."/>
            <person name="Panter F."/>
            <person name="Krug D."/>
            <person name="Muller R."/>
        </authorList>
    </citation>
    <scope>NUCLEOTIDE SEQUENCE</scope>
    <source>
        <strain evidence="2">So ce377</strain>
    </source>
</reference>
<organism evidence="2">
    <name type="scientific">Sorangium cellulosum</name>
    <name type="common">Polyangium cellulosum</name>
    <dbReference type="NCBI Taxonomy" id="56"/>
    <lineage>
        <taxon>Bacteria</taxon>
        <taxon>Pseudomonadati</taxon>
        <taxon>Myxococcota</taxon>
        <taxon>Polyangia</taxon>
        <taxon>Polyangiales</taxon>
        <taxon>Polyangiaceae</taxon>
        <taxon>Sorangium</taxon>
    </lineage>
</organism>
<feature type="signal peptide" evidence="1">
    <location>
        <begin position="1"/>
        <end position="28"/>
    </location>
</feature>
<evidence type="ECO:0008006" key="3">
    <source>
        <dbReference type="Google" id="ProtNLM"/>
    </source>
</evidence>
<evidence type="ECO:0000313" key="2">
    <source>
        <dbReference type="EMBL" id="AYM52886.1"/>
    </source>
</evidence>
<feature type="chain" id="PRO_5018742346" description="Secreted protein" evidence="1">
    <location>
        <begin position="29"/>
        <end position="657"/>
    </location>
</feature>
<evidence type="ECO:0000256" key="1">
    <source>
        <dbReference type="SAM" id="SignalP"/>
    </source>
</evidence>
<keyword evidence="1" id="KW-0732">Signal</keyword>
<proteinExistence type="predicted"/>
<protein>
    <recommendedName>
        <fullName evidence="3">Secreted protein</fullName>
    </recommendedName>
</protein>
<name>A0A3Q8I3N9_SORCE</name>
<accession>A0A3Q8I3N9</accession>
<sequence>MARHHRKIAISCAAAAMAVISFAGTARAQIADAVYEDVREIIEDLIQREVAEAVAPNLVCQTARLASVDQRLEEYAGILDKLEGAAAGPEKDALEKRRDALKPILRSGFPILTYFPLTLQRIFRRQFSAIRTSVTDEVAGFAGHMVYVGLTSNEGQIKKPQGTQSIELLHKFASVDDARAERAAASKLTWTRLDPRSLNTCVSVLREELASGVTDAGAPSPLEKDCGASAASGTSYACELAFAVRAILQRKDALAEEHFIRAAAVVVGATAAKALEVTDDAARRTLLDEAVLVTRDVLRGGKTLDEIIPVLLSAVPAASAAGEADAAARARELRSRLSNLDRLRVQWNIGTRGGASNLELVSFVNVIGGAGGALRDLCDRDLIGQVCAQIERQSSALTKIGDLQADLWPALRLAGQGEYGEAASRAIRTFFSSRPGGEGDQVEIYRRFAEAVLVYVLATANDKVPSDADRAAFREASVEVLRELGTGGGMDRPWGHAFYRPDMGLRVSWSPSYIDGKGGSPRIVPSANTINLRGVVRYTDAYYLALQPSFIDLLAPLSELALRRSEAVEYEDSGRVLLNAVTPRIEVMVGVPALSKHLVVSAGASLRLAAPFKKKDQEGCDGTCYRYKFLWNRKADVVSDPAGLGFIEFGFGVKYLL</sequence>